<dbReference type="EMBL" id="SRYR01000007">
    <property type="protein sequence ID" value="TGY41497.1"/>
    <property type="molecule type" value="Genomic_DNA"/>
</dbReference>
<accession>A0A4S2DHB9</accession>
<dbReference type="Gene3D" id="3.90.226.10">
    <property type="entry name" value="2-enoyl-CoA Hydratase, Chain A, domain 1"/>
    <property type="match status" value="1"/>
</dbReference>
<evidence type="ECO:0000259" key="1">
    <source>
        <dbReference type="SMART" id="SM00245"/>
    </source>
</evidence>
<dbReference type="SUPFAM" id="SSF52096">
    <property type="entry name" value="ClpP/crotonase"/>
    <property type="match status" value="1"/>
</dbReference>
<dbReference type="Pfam" id="PF03572">
    <property type="entry name" value="Peptidase_S41"/>
    <property type="match status" value="1"/>
</dbReference>
<reference evidence="2 3" key="1">
    <citation type="submission" date="2019-04" db="EMBL/GenBank/DDBJ databases">
        <title>Microbes associate with the intestines of laboratory mice.</title>
        <authorList>
            <person name="Navarre W."/>
            <person name="Wong E."/>
            <person name="Huang K."/>
            <person name="Tropini C."/>
            <person name="Ng K."/>
            <person name="Yu B."/>
        </authorList>
    </citation>
    <scope>NUCLEOTIDE SEQUENCE [LARGE SCALE GENOMIC DNA]</scope>
    <source>
        <strain evidence="2 3">NM50_B9-20</strain>
    </source>
</reference>
<dbReference type="RefSeq" id="WP_136007518.1">
    <property type="nucleotide sequence ID" value="NZ_SRYR01000007.1"/>
</dbReference>
<sequence>MKKIFKGKIKRKHLLVLLLLISVLSLIGYKSINIFKSTLTQEEKVEDFLYMYDVIEKSYPYLEVNKRVNNVDWLANKENYLARIKKTKNDANFIKELNNILADLNNNHTHVISDSSFFEIVTNAYDRLGWYDFFDDEIVKKRYESIGKIEFNKKTFSTEDLILKDIVEEKVGYIFLPEMTPRGESIEENISITSEYIKTLENHESIVIDIRGNSGGNDAYWEEVISRIIPKSYNTSGYILFRDSAIINNYVKSRDINTKDIKDLPKEIVNNGPVEITSKFKSFTKSDWIVESKDSINFKGDIYLLVDKVVFSAAESFSIFCKENGIATLIGETTAGDGGGYDPVLFKLKNSGLIVRMASDMYLTNSGICNEEFKTTPDYIIENPKRTKNFSDDKCINKVLELVE</sequence>
<dbReference type="SMART" id="SM00245">
    <property type="entry name" value="TSPc"/>
    <property type="match status" value="1"/>
</dbReference>
<dbReference type="AlphaFoldDB" id="A0A4S2DHB9"/>
<dbReference type="GO" id="GO:0006508">
    <property type="term" value="P:proteolysis"/>
    <property type="evidence" value="ECO:0007669"/>
    <property type="project" value="InterPro"/>
</dbReference>
<evidence type="ECO:0000313" key="2">
    <source>
        <dbReference type="EMBL" id="TGY41497.1"/>
    </source>
</evidence>
<name>A0A4S2DHB9_9CLOT</name>
<dbReference type="GO" id="GO:0030288">
    <property type="term" value="C:outer membrane-bounded periplasmic space"/>
    <property type="evidence" value="ECO:0007669"/>
    <property type="project" value="TreeGrafter"/>
</dbReference>
<dbReference type="InterPro" id="IPR005151">
    <property type="entry name" value="Tail-specific_protease"/>
</dbReference>
<dbReference type="PANTHER" id="PTHR32060">
    <property type="entry name" value="TAIL-SPECIFIC PROTEASE"/>
    <property type="match status" value="1"/>
</dbReference>
<comment type="caution">
    <text evidence="2">The sequence shown here is derived from an EMBL/GenBank/DDBJ whole genome shotgun (WGS) entry which is preliminary data.</text>
</comment>
<evidence type="ECO:0000313" key="3">
    <source>
        <dbReference type="Proteomes" id="UP000306888"/>
    </source>
</evidence>
<dbReference type="Proteomes" id="UP000306888">
    <property type="component" value="Unassembled WGS sequence"/>
</dbReference>
<organism evidence="2 3">
    <name type="scientific">Clostridium sartagoforme</name>
    <dbReference type="NCBI Taxonomy" id="84031"/>
    <lineage>
        <taxon>Bacteria</taxon>
        <taxon>Bacillati</taxon>
        <taxon>Bacillota</taxon>
        <taxon>Clostridia</taxon>
        <taxon>Eubacteriales</taxon>
        <taxon>Clostridiaceae</taxon>
        <taxon>Clostridium</taxon>
    </lineage>
</organism>
<dbReference type="InterPro" id="IPR029045">
    <property type="entry name" value="ClpP/crotonase-like_dom_sf"/>
</dbReference>
<dbReference type="GO" id="GO:0008236">
    <property type="term" value="F:serine-type peptidase activity"/>
    <property type="evidence" value="ECO:0007669"/>
    <property type="project" value="InterPro"/>
</dbReference>
<dbReference type="Gene3D" id="3.30.750.44">
    <property type="match status" value="1"/>
</dbReference>
<dbReference type="GO" id="GO:0007165">
    <property type="term" value="P:signal transduction"/>
    <property type="evidence" value="ECO:0007669"/>
    <property type="project" value="TreeGrafter"/>
</dbReference>
<keyword evidence="3" id="KW-1185">Reference proteome</keyword>
<feature type="domain" description="Tail specific protease" evidence="1">
    <location>
        <begin position="139"/>
        <end position="382"/>
    </location>
</feature>
<gene>
    <name evidence="2" type="ORF">E5347_12260</name>
</gene>
<dbReference type="PANTHER" id="PTHR32060:SF30">
    <property type="entry name" value="CARBOXY-TERMINAL PROCESSING PROTEASE CTPA"/>
    <property type="match status" value="1"/>
</dbReference>
<protein>
    <submittedName>
        <fullName evidence="2">Peptidase S41</fullName>
    </submittedName>
</protein>
<dbReference type="OrthoDB" id="1653205at2"/>
<dbReference type="GO" id="GO:0004175">
    <property type="term" value="F:endopeptidase activity"/>
    <property type="evidence" value="ECO:0007669"/>
    <property type="project" value="TreeGrafter"/>
</dbReference>
<proteinExistence type="predicted"/>